<dbReference type="EMBL" id="SPVF01000043">
    <property type="protein sequence ID" value="TFW27998.1"/>
    <property type="molecule type" value="Genomic_DNA"/>
</dbReference>
<dbReference type="RefSeq" id="WP_135205762.1">
    <property type="nucleotide sequence ID" value="NZ_SPVF01000043.1"/>
</dbReference>
<evidence type="ECO:0000313" key="2">
    <source>
        <dbReference type="EMBL" id="TFW27998.1"/>
    </source>
</evidence>
<organism evidence="2 3">
    <name type="scientific">Zemynaea arenosa</name>
    <dbReference type="NCBI Taxonomy" id="2561931"/>
    <lineage>
        <taxon>Bacteria</taxon>
        <taxon>Pseudomonadati</taxon>
        <taxon>Pseudomonadota</taxon>
        <taxon>Betaproteobacteria</taxon>
        <taxon>Burkholderiales</taxon>
        <taxon>Oxalobacteraceae</taxon>
        <taxon>Telluria group</taxon>
        <taxon>Zemynaea</taxon>
    </lineage>
</organism>
<dbReference type="NCBIfam" id="TIGR02595">
    <property type="entry name" value="PEP_CTERM"/>
    <property type="match status" value="1"/>
</dbReference>
<keyword evidence="1" id="KW-0732">Signal</keyword>
<dbReference type="AlphaFoldDB" id="A0A4Y9SN81"/>
<keyword evidence="3" id="KW-1185">Reference proteome</keyword>
<evidence type="ECO:0000256" key="1">
    <source>
        <dbReference type="SAM" id="SignalP"/>
    </source>
</evidence>
<name>A0A4Y9SN81_9BURK</name>
<protein>
    <submittedName>
        <fullName evidence="2">PEP-CTERM sorting domain-containing protein</fullName>
    </submittedName>
</protein>
<dbReference type="InterPro" id="IPR013424">
    <property type="entry name" value="Ice-binding_C"/>
</dbReference>
<dbReference type="NCBIfam" id="NF035944">
    <property type="entry name" value="PEPxxWA-CTERM"/>
    <property type="match status" value="1"/>
</dbReference>
<accession>A0A4Y9SN81</accession>
<proteinExistence type="predicted"/>
<gene>
    <name evidence="2" type="ORF">E4L96_03060</name>
</gene>
<sequence>MRTTLSCVALAAAFASGAAFADTLPSASFDTFSLQYVSDTMSPSGGAPAFSVLSSSTTQTQLSLDSMASLLQAADHGGSAQTFSDALVLGLQAGAGYRITGYSLSGTLSGEMEVGAAPAGATVTTAGSAQNSVTFDMQLWAPGATMTDGGRMWHQVQLNADQPFDFHEQNWQGRDAFELRLTTSVMAAAQATAWSDPSCSACSTASFAQMNVLNPVLTVYTEAVAVPEPATWAMLAGGLMLVGGTVRRRRV</sequence>
<feature type="signal peptide" evidence="1">
    <location>
        <begin position="1"/>
        <end position="21"/>
    </location>
</feature>
<evidence type="ECO:0000313" key="3">
    <source>
        <dbReference type="Proteomes" id="UP000298438"/>
    </source>
</evidence>
<feature type="chain" id="PRO_5021187564" evidence="1">
    <location>
        <begin position="22"/>
        <end position="251"/>
    </location>
</feature>
<reference evidence="2 3" key="1">
    <citation type="submission" date="2019-03" db="EMBL/GenBank/DDBJ databases">
        <title>Draft Genome Sequence of Massilia arenosa sp. nov., a Novel Massilia Species Isolated from a Sandy-loam Maize Soil.</title>
        <authorList>
            <person name="Raths R."/>
            <person name="Peta V."/>
            <person name="Bucking H."/>
        </authorList>
    </citation>
    <scope>NUCLEOTIDE SEQUENCE [LARGE SCALE GENOMIC DNA]</scope>
    <source>
        <strain evidence="2 3">MC02</strain>
    </source>
</reference>
<comment type="caution">
    <text evidence="2">The sequence shown here is derived from an EMBL/GenBank/DDBJ whole genome shotgun (WGS) entry which is preliminary data.</text>
</comment>
<dbReference type="Proteomes" id="UP000298438">
    <property type="component" value="Unassembled WGS sequence"/>
</dbReference>